<dbReference type="SUPFAM" id="SSF56059">
    <property type="entry name" value="Glutathione synthetase ATP-binding domain-like"/>
    <property type="match status" value="1"/>
</dbReference>
<keyword evidence="18" id="KW-1185">Reference proteome</keyword>
<evidence type="ECO:0000256" key="6">
    <source>
        <dbReference type="ARBA" id="ARBA00021623"/>
    </source>
</evidence>
<dbReference type="Proteomes" id="UP001180616">
    <property type="component" value="Chromosome"/>
</dbReference>
<evidence type="ECO:0000256" key="9">
    <source>
        <dbReference type="ARBA" id="ARBA00022741"/>
    </source>
</evidence>
<evidence type="ECO:0000256" key="2">
    <source>
        <dbReference type="ARBA" id="ARBA00002988"/>
    </source>
</evidence>
<feature type="region of interest" description="Disordered" evidence="15">
    <location>
        <begin position="402"/>
        <end position="535"/>
    </location>
</feature>
<evidence type="ECO:0000256" key="1">
    <source>
        <dbReference type="ARBA" id="ARBA00001946"/>
    </source>
</evidence>
<evidence type="ECO:0000313" key="18">
    <source>
        <dbReference type="Proteomes" id="UP001180616"/>
    </source>
</evidence>
<evidence type="ECO:0000256" key="13">
    <source>
        <dbReference type="ARBA" id="ARBA00033470"/>
    </source>
</evidence>
<evidence type="ECO:0000313" key="17">
    <source>
        <dbReference type="EMBL" id="WMW66312.1"/>
    </source>
</evidence>
<keyword evidence="11" id="KW-0067">ATP-binding</keyword>
<proteinExistence type="inferred from homology"/>
<evidence type="ECO:0000256" key="8">
    <source>
        <dbReference type="ARBA" id="ARBA00022723"/>
    </source>
</evidence>
<dbReference type="EC" id="2.7.9.2" evidence="5"/>
<dbReference type="PANTHER" id="PTHR43030">
    <property type="entry name" value="PHOSPHOENOLPYRUVATE SYNTHASE"/>
    <property type="match status" value="1"/>
</dbReference>
<sequence>MSLFRFFRKENACHFLVNPDGRLAQKYAHFKALLENNNEALDILAGLEQLYYGGGTFSMAAVRDATKRLSDATGELVVMLNALVGNRYPDLREALARVEAGLTPHFGGTVVTGGADADPVLSLAAVDPAKAWLVGGKAANMAVMRNQLGMPTPDGFSITSAAFEAFLNVGGLRQVVEAQLDRASPLDLEDLEARCRVLRAQVMATDLPQAIATDIMAEVDRLEREAGGPVLPAMRSSAVGEDSQASFAGQYTTILNVGRNGVLDAYKSVVASKYTPSAILYRLRYGLDEADTPMCVLGLVMVPSRASGVLYTADPGGQLDPEGAPALRVNAVLGLGEQLVSGRATPDVFLLARSPLRILQQDVSAKSERLVALADGGTSPEAVSGEEGQRASVSEAVVLDLGRPCSGSGDALPHPAGRGVGRGPGRPPDLAPDAPAGGCGDRVGRPPARSPDGHPEPRAGFGREDGGPRSICRSGLRTWHGRTGDHARGSHTGRPNCGARARGPAGPGGGPGNGHRRRGQPPGLRGPRAGPASPF</sequence>
<evidence type="ECO:0000256" key="15">
    <source>
        <dbReference type="SAM" id="MobiDB-lite"/>
    </source>
</evidence>
<protein>
    <recommendedName>
        <fullName evidence="6">Phosphoenolpyruvate synthase</fullName>
        <ecNumber evidence="5">2.7.9.2</ecNumber>
    </recommendedName>
    <alternativeName>
        <fullName evidence="13">Pyruvate, water dikinase</fullName>
    </alternativeName>
</protein>
<keyword evidence="10" id="KW-0418">Kinase</keyword>
<dbReference type="Pfam" id="PF01326">
    <property type="entry name" value="PPDK_N"/>
    <property type="match status" value="1"/>
</dbReference>
<feature type="compositionally biased region" description="Basic and acidic residues" evidence="15">
    <location>
        <begin position="451"/>
        <end position="467"/>
    </location>
</feature>
<evidence type="ECO:0000256" key="5">
    <source>
        <dbReference type="ARBA" id="ARBA00011996"/>
    </source>
</evidence>
<comment type="similarity">
    <text evidence="4">Belongs to the PEP-utilizing enzyme family.</text>
</comment>
<dbReference type="Gene3D" id="3.30.470.20">
    <property type="entry name" value="ATP-grasp fold, B domain"/>
    <property type="match status" value="1"/>
</dbReference>
<name>A0ABY9R594_9BACT</name>
<reference evidence="17" key="1">
    <citation type="submission" date="2023-09" db="EMBL/GenBank/DDBJ databases">
        <authorList>
            <consortium name="CW5 consortium"/>
            <person name="Lu C.-W."/>
        </authorList>
    </citation>
    <scope>NUCLEOTIDE SEQUENCE</scope>
    <source>
        <strain evidence="17">KPS</strain>
    </source>
</reference>
<dbReference type="InterPro" id="IPR002192">
    <property type="entry name" value="PPDK_AMP/ATP-bd"/>
</dbReference>
<evidence type="ECO:0000256" key="7">
    <source>
        <dbReference type="ARBA" id="ARBA00022679"/>
    </source>
</evidence>
<accession>A0ABY9R594</accession>
<feature type="compositionally biased region" description="Low complexity" evidence="15">
    <location>
        <begin position="493"/>
        <end position="504"/>
    </location>
</feature>
<dbReference type="InterPro" id="IPR013815">
    <property type="entry name" value="ATP_grasp_subdomain_1"/>
</dbReference>
<comment type="cofactor">
    <cofactor evidence="1">
        <name>Mg(2+)</name>
        <dbReference type="ChEBI" id="CHEBI:18420"/>
    </cofactor>
</comment>
<evidence type="ECO:0000256" key="3">
    <source>
        <dbReference type="ARBA" id="ARBA00004742"/>
    </source>
</evidence>
<keyword evidence="9" id="KW-0547">Nucleotide-binding</keyword>
<feature type="compositionally biased region" description="Low complexity" evidence="15">
    <location>
        <begin position="520"/>
        <end position="535"/>
    </location>
</feature>
<comment type="function">
    <text evidence="2">Catalyzes the phosphorylation of pyruvate to phosphoenolpyruvate.</text>
</comment>
<comment type="pathway">
    <text evidence="3">Carbohydrate biosynthesis; gluconeogenesis.</text>
</comment>
<evidence type="ECO:0000259" key="16">
    <source>
        <dbReference type="Pfam" id="PF01326"/>
    </source>
</evidence>
<evidence type="ECO:0000256" key="12">
    <source>
        <dbReference type="ARBA" id="ARBA00022842"/>
    </source>
</evidence>
<feature type="domain" description="Pyruvate phosphate dikinase AMP/ATP-binding" evidence="16">
    <location>
        <begin position="133"/>
        <end position="402"/>
    </location>
</feature>
<evidence type="ECO:0000256" key="14">
    <source>
        <dbReference type="ARBA" id="ARBA00047700"/>
    </source>
</evidence>
<organism evidence="17 18">
    <name type="scientific">Nitratidesulfovibrio liaohensis</name>
    <dbReference type="NCBI Taxonomy" id="2604158"/>
    <lineage>
        <taxon>Bacteria</taxon>
        <taxon>Pseudomonadati</taxon>
        <taxon>Thermodesulfobacteriota</taxon>
        <taxon>Desulfovibrionia</taxon>
        <taxon>Desulfovibrionales</taxon>
        <taxon>Desulfovibrionaceae</taxon>
        <taxon>Nitratidesulfovibrio</taxon>
    </lineage>
</organism>
<dbReference type="EMBL" id="CP133659">
    <property type="protein sequence ID" value="WMW66312.1"/>
    <property type="molecule type" value="Genomic_DNA"/>
</dbReference>
<dbReference type="InterPro" id="IPR006319">
    <property type="entry name" value="PEP_synth"/>
</dbReference>
<evidence type="ECO:0000256" key="10">
    <source>
        <dbReference type="ARBA" id="ARBA00022777"/>
    </source>
</evidence>
<keyword evidence="8" id="KW-0479">Metal-binding</keyword>
<evidence type="ECO:0000256" key="4">
    <source>
        <dbReference type="ARBA" id="ARBA00007837"/>
    </source>
</evidence>
<comment type="catalytic activity">
    <reaction evidence="14">
        <text>pyruvate + ATP + H2O = phosphoenolpyruvate + AMP + phosphate + 2 H(+)</text>
        <dbReference type="Rhea" id="RHEA:11364"/>
        <dbReference type="ChEBI" id="CHEBI:15361"/>
        <dbReference type="ChEBI" id="CHEBI:15377"/>
        <dbReference type="ChEBI" id="CHEBI:15378"/>
        <dbReference type="ChEBI" id="CHEBI:30616"/>
        <dbReference type="ChEBI" id="CHEBI:43474"/>
        <dbReference type="ChEBI" id="CHEBI:58702"/>
        <dbReference type="ChEBI" id="CHEBI:456215"/>
        <dbReference type="EC" id="2.7.9.2"/>
    </reaction>
</comment>
<dbReference type="Gene3D" id="3.30.1490.20">
    <property type="entry name" value="ATP-grasp fold, A domain"/>
    <property type="match status" value="1"/>
</dbReference>
<keyword evidence="12" id="KW-0460">Magnesium</keyword>
<keyword evidence="7" id="KW-0808">Transferase</keyword>
<gene>
    <name evidence="17" type="ORF">KPS_000879</name>
</gene>
<dbReference type="PANTHER" id="PTHR43030:SF1">
    <property type="entry name" value="PHOSPHOENOLPYRUVATE SYNTHASE"/>
    <property type="match status" value="1"/>
</dbReference>
<evidence type="ECO:0000256" key="11">
    <source>
        <dbReference type="ARBA" id="ARBA00022840"/>
    </source>
</evidence>